<comment type="caution">
    <text evidence="1">The sequence shown here is derived from an EMBL/GenBank/DDBJ whole genome shotgun (WGS) entry which is preliminary data.</text>
</comment>
<proteinExistence type="predicted"/>
<accession>A0ABD5YKE8</accession>
<gene>
    <name evidence="1" type="ORF">ACFQL7_00390</name>
</gene>
<dbReference type="Pfam" id="PF19125">
    <property type="entry name" value="DUF5809"/>
    <property type="match status" value="1"/>
</dbReference>
<dbReference type="InterPro" id="IPR043832">
    <property type="entry name" value="DUF5809"/>
</dbReference>
<organism evidence="1 2">
    <name type="scientific">Halocatena marina</name>
    <dbReference type="NCBI Taxonomy" id="2934937"/>
    <lineage>
        <taxon>Archaea</taxon>
        <taxon>Methanobacteriati</taxon>
        <taxon>Methanobacteriota</taxon>
        <taxon>Stenosarchaea group</taxon>
        <taxon>Halobacteria</taxon>
        <taxon>Halobacteriales</taxon>
        <taxon>Natronomonadaceae</taxon>
        <taxon>Halocatena</taxon>
    </lineage>
</organism>
<dbReference type="RefSeq" id="WP_248903821.1">
    <property type="nucleotide sequence ID" value="NZ_CP109979.1"/>
</dbReference>
<reference evidence="1 2" key="1">
    <citation type="journal article" date="2019" name="Int. J. Syst. Evol. Microbiol.">
        <title>The Global Catalogue of Microorganisms (GCM) 10K type strain sequencing project: providing services to taxonomists for standard genome sequencing and annotation.</title>
        <authorList>
            <consortium name="The Broad Institute Genomics Platform"/>
            <consortium name="The Broad Institute Genome Sequencing Center for Infectious Disease"/>
            <person name="Wu L."/>
            <person name="Ma J."/>
        </authorList>
    </citation>
    <scope>NUCLEOTIDE SEQUENCE [LARGE SCALE GENOMIC DNA]</scope>
    <source>
        <strain evidence="1 2">RDMS1</strain>
    </source>
</reference>
<keyword evidence="2" id="KW-1185">Reference proteome</keyword>
<protein>
    <submittedName>
        <fullName evidence="1">DUF5809 family protein</fullName>
    </submittedName>
</protein>
<name>A0ABD5YKE8_9EURY</name>
<sequence length="144" mass="16221">MHSVGIFAPETVEAAHEQYDALGFSAQTVVREVAKAMSFDRDEYRERVTTDVVMTAREALFASLLEVTVGTREEFDEWCADRNDEVELAGNENVDHVVWHPIPFAGVIVAATFQNEETAAVGTLQRQAFGRHYRNAFEEHTTDE</sequence>
<dbReference type="Proteomes" id="UP001596417">
    <property type="component" value="Unassembled WGS sequence"/>
</dbReference>
<dbReference type="AlphaFoldDB" id="A0ABD5YKE8"/>
<evidence type="ECO:0000313" key="2">
    <source>
        <dbReference type="Proteomes" id="UP001596417"/>
    </source>
</evidence>
<evidence type="ECO:0000313" key="1">
    <source>
        <dbReference type="EMBL" id="MFC7188464.1"/>
    </source>
</evidence>
<dbReference type="EMBL" id="JBHTAX010000001">
    <property type="protein sequence ID" value="MFC7188464.1"/>
    <property type="molecule type" value="Genomic_DNA"/>
</dbReference>
<dbReference type="GeneID" id="76197996"/>